<organism evidence="3 4">
    <name type="scientific">Pomacea canaliculata</name>
    <name type="common">Golden apple snail</name>
    <dbReference type="NCBI Taxonomy" id="400727"/>
    <lineage>
        <taxon>Eukaryota</taxon>
        <taxon>Metazoa</taxon>
        <taxon>Spiralia</taxon>
        <taxon>Lophotrochozoa</taxon>
        <taxon>Mollusca</taxon>
        <taxon>Gastropoda</taxon>
        <taxon>Caenogastropoda</taxon>
        <taxon>Architaenioglossa</taxon>
        <taxon>Ampullarioidea</taxon>
        <taxon>Ampullariidae</taxon>
        <taxon>Pomacea</taxon>
    </lineage>
</organism>
<dbReference type="EMBL" id="PZQS01000014">
    <property type="protein sequence ID" value="PVD18507.1"/>
    <property type="molecule type" value="Genomic_DNA"/>
</dbReference>
<reference evidence="3 4" key="1">
    <citation type="submission" date="2018-04" db="EMBL/GenBank/DDBJ databases">
        <title>The genome of golden apple snail Pomacea canaliculata provides insight into stress tolerance and invasive adaptation.</title>
        <authorList>
            <person name="Liu C."/>
            <person name="Liu B."/>
            <person name="Ren Y."/>
            <person name="Zhang Y."/>
            <person name="Wang H."/>
            <person name="Li S."/>
            <person name="Jiang F."/>
            <person name="Yin L."/>
            <person name="Zhang G."/>
            <person name="Qian W."/>
            <person name="Fan W."/>
        </authorList>
    </citation>
    <scope>NUCLEOTIDE SEQUENCE [LARGE SCALE GENOMIC DNA]</scope>
    <source>
        <strain evidence="3">SZHN2017</strain>
        <tissue evidence="3">Muscle</tissue>
    </source>
</reference>
<protein>
    <submittedName>
        <fullName evidence="3">Uncharacterized protein</fullName>
    </submittedName>
</protein>
<feature type="signal peptide" evidence="2">
    <location>
        <begin position="1"/>
        <end position="19"/>
    </location>
</feature>
<evidence type="ECO:0000256" key="2">
    <source>
        <dbReference type="SAM" id="SignalP"/>
    </source>
</evidence>
<name>A0A2T7NBG6_POMCA</name>
<dbReference type="AlphaFoldDB" id="A0A2T7NBG6"/>
<proteinExistence type="predicted"/>
<gene>
    <name evidence="3" type="ORF">C0Q70_21056</name>
</gene>
<comment type="caution">
    <text evidence="3">The sequence shown here is derived from an EMBL/GenBank/DDBJ whole genome shotgun (WGS) entry which is preliminary data.</text>
</comment>
<evidence type="ECO:0000313" key="3">
    <source>
        <dbReference type="EMBL" id="PVD18507.1"/>
    </source>
</evidence>
<feature type="region of interest" description="Disordered" evidence="1">
    <location>
        <begin position="22"/>
        <end position="70"/>
    </location>
</feature>
<feature type="chain" id="PRO_5015742265" evidence="2">
    <location>
        <begin position="20"/>
        <end position="70"/>
    </location>
</feature>
<keyword evidence="2" id="KW-0732">Signal</keyword>
<keyword evidence="4" id="KW-1185">Reference proteome</keyword>
<accession>A0A2T7NBG6</accession>
<sequence length="70" mass="8172">MKASVFVLLALLSVVMVTARNVHRETDERRDMDYPDWRKDQQQQELCNQRRSEGAEEPAGSKREAHDPVF</sequence>
<evidence type="ECO:0000313" key="4">
    <source>
        <dbReference type="Proteomes" id="UP000245119"/>
    </source>
</evidence>
<dbReference type="Proteomes" id="UP000245119">
    <property type="component" value="Linkage Group LG14"/>
</dbReference>
<evidence type="ECO:0000256" key="1">
    <source>
        <dbReference type="SAM" id="MobiDB-lite"/>
    </source>
</evidence>